<keyword evidence="2" id="KW-1185">Reference proteome</keyword>
<reference evidence="1" key="1">
    <citation type="journal article" date="2020" name="Nat. Commun.">
        <title>Large-scale genome sequencing of mycorrhizal fungi provides insights into the early evolution of symbiotic traits.</title>
        <authorList>
            <person name="Miyauchi S."/>
            <person name="Kiss E."/>
            <person name="Kuo A."/>
            <person name="Drula E."/>
            <person name="Kohler A."/>
            <person name="Sanchez-Garcia M."/>
            <person name="Morin E."/>
            <person name="Andreopoulos B."/>
            <person name="Barry K.W."/>
            <person name="Bonito G."/>
            <person name="Buee M."/>
            <person name="Carver A."/>
            <person name="Chen C."/>
            <person name="Cichocki N."/>
            <person name="Clum A."/>
            <person name="Culley D."/>
            <person name="Crous P.W."/>
            <person name="Fauchery L."/>
            <person name="Girlanda M."/>
            <person name="Hayes R.D."/>
            <person name="Keri Z."/>
            <person name="LaButti K."/>
            <person name="Lipzen A."/>
            <person name="Lombard V."/>
            <person name="Magnuson J."/>
            <person name="Maillard F."/>
            <person name="Murat C."/>
            <person name="Nolan M."/>
            <person name="Ohm R.A."/>
            <person name="Pangilinan J."/>
            <person name="Pereira M.F."/>
            <person name="Perotto S."/>
            <person name="Peter M."/>
            <person name="Pfister S."/>
            <person name="Riley R."/>
            <person name="Sitrit Y."/>
            <person name="Stielow J.B."/>
            <person name="Szollosi G."/>
            <person name="Zifcakova L."/>
            <person name="Stursova M."/>
            <person name="Spatafora J.W."/>
            <person name="Tedersoo L."/>
            <person name="Vaario L.M."/>
            <person name="Yamada A."/>
            <person name="Yan M."/>
            <person name="Wang P."/>
            <person name="Xu J."/>
            <person name="Bruns T."/>
            <person name="Baldrian P."/>
            <person name="Vilgalys R."/>
            <person name="Dunand C."/>
            <person name="Henrissat B."/>
            <person name="Grigoriev I.V."/>
            <person name="Hibbett D."/>
            <person name="Nagy L.G."/>
            <person name="Martin F.M."/>
        </authorList>
    </citation>
    <scope>NUCLEOTIDE SEQUENCE</scope>
    <source>
        <strain evidence="1">UP504</strain>
    </source>
</reference>
<dbReference type="Proteomes" id="UP000886523">
    <property type="component" value="Unassembled WGS sequence"/>
</dbReference>
<name>A0A9P6B281_9AGAM</name>
<gene>
    <name evidence="1" type="ORF">BS47DRAFT_1390776</name>
</gene>
<dbReference type="AlphaFoldDB" id="A0A9P6B281"/>
<protein>
    <submittedName>
        <fullName evidence="1">Uncharacterized protein</fullName>
    </submittedName>
</protein>
<comment type="caution">
    <text evidence="1">The sequence shown here is derived from an EMBL/GenBank/DDBJ whole genome shotgun (WGS) entry which is preliminary data.</text>
</comment>
<proteinExistence type="predicted"/>
<sequence length="272" mass="29998">MARLAHKLDSSEDFEPDGMTQISATLHLGLCWQNLRLDEPVELESVEWPVPEAVPKPSCEDRGSSVGRLLVVQQEFGTGCATDLGVIPATPSPADIVDIDGWSTVLGFRPYYVWMSHLPSLNYIRQEPLVSPTISTSPLSSMYFLGLKGLFALELELRAELSNFPPRASTAPVLRLHADTDGHQLALGEALRRTTTRCSLCVWELSFAFDDPQLTRIPGNQKIRKWSMSTALQPSPFPSPREGFASPSHDRISVSRRLLTHFGSFTIGVTGP</sequence>
<evidence type="ECO:0000313" key="1">
    <source>
        <dbReference type="EMBL" id="KAF9516311.1"/>
    </source>
</evidence>
<organism evidence="1 2">
    <name type="scientific">Hydnum rufescens UP504</name>
    <dbReference type="NCBI Taxonomy" id="1448309"/>
    <lineage>
        <taxon>Eukaryota</taxon>
        <taxon>Fungi</taxon>
        <taxon>Dikarya</taxon>
        <taxon>Basidiomycota</taxon>
        <taxon>Agaricomycotina</taxon>
        <taxon>Agaricomycetes</taxon>
        <taxon>Cantharellales</taxon>
        <taxon>Hydnaceae</taxon>
        <taxon>Hydnum</taxon>
    </lineage>
</organism>
<accession>A0A9P6B281</accession>
<evidence type="ECO:0000313" key="2">
    <source>
        <dbReference type="Proteomes" id="UP000886523"/>
    </source>
</evidence>
<dbReference type="EMBL" id="MU128940">
    <property type="protein sequence ID" value="KAF9516311.1"/>
    <property type="molecule type" value="Genomic_DNA"/>
</dbReference>